<evidence type="ECO:0000313" key="2">
    <source>
        <dbReference type="EMBL" id="KIM78910.1"/>
    </source>
</evidence>
<dbReference type="HOGENOM" id="CLU_834489_0_0_1"/>
<dbReference type="InParanoid" id="A0A0C3F289"/>
<feature type="region of interest" description="Disordered" evidence="1">
    <location>
        <begin position="1"/>
        <end position="35"/>
    </location>
</feature>
<gene>
    <name evidence="2" type="ORF">PILCRDRAFT_824030</name>
</gene>
<accession>A0A0C3F289</accession>
<evidence type="ECO:0000313" key="3">
    <source>
        <dbReference type="Proteomes" id="UP000054166"/>
    </source>
</evidence>
<reference evidence="3" key="2">
    <citation type="submission" date="2015-01" db="EMBL/GenBank/DDBJ databases">
        <title>Evolutionary Origins and Diversification of the Mycorrhizal Mutualists.</title>
        <authorList>
            <consortium name="DOE Joint Genome Institute"/>
            <consortium name="Mycorrhizal Genomics Consortium"/>
            <person name="Kohler A."/>
            <person name="Kuo A."/>
            <person name="Nagy L.G."/>
            <person name="Floudas D."/>
            <person name="Copeland A."/>
            <person name="Barry K.W."/>
            <person name="Cichocki N."/>
            <person name="Veneault-Fourrey C."/>
            <person name="LaButti K."/>
            <person name="Lindquist E.A."/>
            <person name="Lipzen A."/>
            <person name="Lundell T."/>
            <person name="Morin E."/>
            <person name="Murat C."/>
            <person name="Riley R."/>
            <person name="Ohm R."/>
            <person name="Sun H."/>
            <person name="Tunlid A."/>
            <person name="Henrissat B."/>
            <person name="Grigoriev I.V."/>
            <person name="Hibbett D.S."/>
            <person name="Martin F."/>
        </authorList>
    </citation>
    <scope>NUCLEOTIDE SEQUENCE [LARGE SCALE GENOMIC DNA]</scope>
    <source>
        <strain evidence="3">F 1598</strain>
    </source>
</reference>
<dbReference type="OrthoDB" id="5030973at2759"/>
<organism evidence="2 3">
    <name type="scientific">Piloderma croceum (strain F 1598)</name>
    <dbReference type="NCBI Taxonomy" id="765440"/>
    <lineage>
        <taxon>Eukaryota</taxon>
        <taxon>Fungi</taxon>
        <taxon>Dikarya</taxon>
        <taxon>Basidiomycota</taxon>
        <taxon>Agaricomycotina</taxon>
        <taxon>Agaricomycetes</taxon>
        <taxon>Agaricomycetidae</taxon>
        <taxon>Atheliales</taxon>
        <taxon>Atheliaceae</taxon>
        <taxon>Piloderma</taxon>
    </lineage>
</organism>
<dbReference type="AlphaFoldDB" id="A0A0C3F289"/>
<proteinExistence type="predicted"/>
<sequence>MDPPVNLPGLATPSCNYTDRRDLSDPGQLHSLGEPGFPLSESTSQAIAINYIPNPSTPLFLNDAELAHPRLSTEINPNTLAFQYLAAGASITSTLLHVKYGTFEDKPAGLIVFQTDFFFPAEKSRTTSAKITVKFIQSDPSNPANSPKIVRHQPRMQDGDHTTVSAIHDTYHANLTLQPPGPVNVGSIDAGYLKEKNFTRMHHTIIRSSVIPHSASHLGRQCLNTVVWSLRENEAQKSGVSPIFKGAVIVLLPPSTKENPNPQFHAQFKIEPNQACEIRQMYASLIQIFNNSELARFDSKTDFRADGLLERLEDNVLSDLLKLPVIETLPPGY</sequence>
<protein>
    <submittedName>
        <fullName evidence="2">Uncharacterized protein</fullName>
    </submittedName>
</protein>
<evidence type="ECO:0000256" key="1">
    <source>
        <dbReference type="SAM" id="MobiDB-lite"/>
    </source>
</evidence>
<dbReference type="EMBL" id="KN833013">
    <property type="protein sequence ID" value="KIM78910.1"/>
    <property type="molecule type" value="Genomic_DNA"/>
</dbReference>
<keyword evidence="3" id="KW-1185">Reference proteome</keyword>
<name>A0A0C3F289_PILCF</name>
<dbReference type="Proteomes" id="UP000054166">
    <property type="component" value="Unassembled WGS sequence"/>
</dbReference>
<reference evidence="2 3" key="1">
    <citation type="submission" date="2014-04" db="EMBL/GenBank/DDBJ databases">
        <authorList>
            <consortium name="DOE Joint Genome Institute"/>
            <person name="Kuo A."/>
            <person name="Tarkka M."/>
            <person name="Buscot F."/>
            <person name="Kohler A."/>
            <person name="Nagy L.G."/>
            <person name="Floudas D."/>
            <person name="Copeland A."/>
            <person name="Barry K.W."/>
            <person name="Cichocki N."/>
            <person name="Veneault-Fourrey C."/>
            <person name="LaButti K."/>
            <person name="Lindquist E.A."/>
            <person name="Lipzen A."/>
            <person name="Lundell T."/>
            <person name="Morin E."/>
            <person name="Murat C."/>
            <person name="Sun H."/>
            <person name="Tunlid A."/>
            <person name="Henrissat B."/>
            <person name="Grigoriev I.V."/>
            <person name="Hibbett D.S."/>
            <person name="Martin F."/>
            <person name="Nordberg H.P."/>
            <person name="Cantor M.N."/>
            <person name="Hua S.X."/>
        </authorList>
    </citation>
    <scope>NUCLEOTIDE SEQUENCE [LARGE SCALE GENOMIC DNA]</scope>
    <source>
        <strain evidence="2 3">F 1598</strain>
    </source>
</reference>